<gene>
    <name evidence="2" type="ORF">CB5_LOCUS4931</name>
</gene>
<organism evidence="2">
    <name type="scientific">Ananas comosus var. bracteatus</name>
    <name type="common">red pineapple</name>
    <dbReference type="NCBI Taxonomy" id="296719"/>
    <lineage>
        <taxon>Eukaryota</taxon>
        <taxon>Viridiplantae</taxon>
        <taxon>Streptophyta</taxon>
        <taxon>Embryophyta</taxon>
        <taxon>Tracheophyta</taxon>
        <taxon>Spermatophyta</taxon>
        <taxon>Magnoliopsida</taxon>
        <taxon>Liliopsida</taxon>
        <taxon>Poales</taxon>
        <taxon>Bromeliaceae</taxon>
        <taxon>Bromelioideae</taxon>
        <taxon>Ananas</taxon>
    </lineage>
</organism>
<dbReference type="EMBL" id="LR862141">
    <property type="protein sequence ID" value="CAD1821720.1"/>
    <property type="molecule type" value="Genomic_DNA"/>
</dbReference>
<sequence length="232" mass="26025">MVNAGEWMVNAGEWRKASGGGMVNGEWRRNEWRKASGGGMLWRHVDSFVECRDKSESRWGQIDTKRSPCDARAAFSEEICKIAVFCLLYRYSHQGVQVHISRLRAGLTTSDPVLFLSDRCRDRPSTRDRVAPLKMPDQAEPSARPEASAPPDLREQLAALTEVIKQQSVLLQRIYEIITQWSGVETGASVQQALLVGHGVTPVQERTMAPGRAKTGSALFQMMEDRRVVDVR</sequence>
<accession>A0A6V7NSZ1</accession>
<name>A0A6V7NSZ1_ANACO</name>
<reference evidence="2" key="1">
    <citation type="submission" date="2020-07" db="EMBL/GenBank/DDBJ databases">
        <authorList>
            <person name="Lin J."/>
        </authorList>
    </citation>
    <scope>NUCLEOTIDE SEQUENCE</scope>
</reference>
<evidence type="ECO:0000313" key="2">
    <source>
        <dbReference type="EMBL" id="CAD1821720.1"/>
    </source>
</evidence>
<proteinExistence type="predicted"/>
<evidence type="ECO:0000256" key="1">
    <source>
        <dbReference type="SAM" id="MobiDB-lite"/>
    </source>
</evidence>
<feature type="region of interest" description="Disordered" evidence="1">
    <location>
        <begin position="124"/>
        <end position="150"/>
    </location>
</feature>
<feature type="compositionally biased region" description="Low complexity" evidence="1">
    <location>
        <begin position="139"/>
        <end position="150"/>
    </location>
</feature>
<dbReference type="AlphaFoldDB" id="A0A6V7NSZ1"/>
<protein>
    <submittedName>
        <fullName evidence="2">Uncharacterized protein</fullName>
    </submittedName>
</protein>